<dbReference type="PANTHER" id="PTHR11228">
    <property type="entry name" value="RADICAL SAM DOMAIN PROTEIN"/>
    <property type="match status" value="1"/>
</dbReference>
<reference evidence="7" key="1">
    <citation type="journal article" date="2021" name="Proc. Natl. Acad. Sci. U.S.A.">
        <title>A Catalog of Tens of Thousands of Viruses from Human Metagenomes Reveals Hidden Associations with Chronic Diseases.</title>
        <authorList>
            <person name="Tisza M.J."/>
            <person name="Buck C.B."/>
        </authorList>
    </citation>
    <scope>NUCLEOTIDE SEQUENCE</scope>
    <source>
        <strain evidence="7">Ctxqo3</strain>
    </source>
</reference>
<organism evidence="7">
    <name type="scientific">Podoviridae sp. ctxqo3</name>
    <dbReference type="NCBI Taxonomy" id="2827755"/>
    <lineage>
        <taxon>Viruses</taxon>
        <taxon>Duplodnaviria</taxon>
        <taxon>Heunggongvirae</taxon>
        <taxon>Uroviricota</taxon>
        <taxon>Caudoviricetes</taxon>
    </lineage>
</organism>
<keyword evidence="2" id="KW-0479">Metal-binding</keyword>
<evidence type="ECO:0000313" key="7">
    <source>
        <dbReference type="EMBL" id="DAF56188.1"/>
    </source>
</evidence>
<keyword evidence="4" id="KW-0411">Iron-sulfur</keyword>
<dbReference type="SUPFAM" id="SSF102114">
    <property type="entry name" value="Radical SAM enzymes"/>
    <property type="match status" value="1"/>
</dbReference>
<protein>
    <submittedName>
        <fullName evidence="7">Radical SAM superfamily</fullName>
    </submittedName>
</protein>
<keyword evidence="5" id="KW-0175">Coiled coil</keyword>
<evidence type="ECO:0000256" key="5">
    <source>
        <dbReference type="SAM" id="Coils"/>
    </source>
</evidence>
<dbReference type="Gene3D" id="3.20.20.70">
    <property type="entry name" value="Aldolase class I"/>
    <property type="match status" value="1"/>
</dbReference>
<dbReference type="GO" id="GO:0051536">
    <property type="term" value="F:iron-sulfur cluster binding"/>
    <property type="evidence" value="ECO:0007669"/>
    <property type="project" value="UniProtKB-KW"/>
</dbReference>
<dbReference type="InterPro" id="IPR013785">
    <property type="entry name" value="Aldolase_TIM"/>
</dbReference>
<dbReference type="InterPro" id="IPR050377">
    <property type="entry name" value="Radical_SAM_PqqE_MftC-like"/>
</dbReference>
<evidence type="ECO:0000256" key="2">
    <source>
        <dbReference type="ARBA" id="ARBA00022723"/>
    </source>
</evidence>
<dbReference type="SFLD" id="SFLDS00029">
    <property type="entry name" value="Radical_SAM"/>
    <property type="match status" value="1"/>
</dbReference>
<dbReference type="InterPro" id="IPR007197">
    <property type="entry name" value="rSAM"/>
</dbReference>
<sequence length="444" mass="52628">MEKVSLRNVYLEIGRKCNLKCRHCCKGESENIAMSDEVMDALLDNVYFIDELFITGGEPILYTERLETLLRKCKDKKIKVNYIIVISNCTIKSEDFVRVFNEWGEYTTFKNNKLSVSNDIFHEEYLKEHLPSVNLEENIEWYKERLKHCGVEKADNMYLNLKIQVVDEGNVNQWTQEEKEEFLRVEKLVQEKNAMCIVPIREVCQGKENLCGYGCVKNCIFRTPYINVYGNMLLESFTSFKNQDNPKNEMVMGNILEKDIYTIVKEWDESIDETKDAFQFETEKDDFWNGISKRMSERLLEADQFCKKGEFGKAEEILDKVEKYNEALLEERQKTLDSVKNTLEEELKNWKHPFDYLKYLEENDPHMFKQFEILEQLNDPSMFQSIIKELEKCRGVLEERKKLDMPGSIFEKPIRNDFTGIVDLATRIKCMWEFAKLFKNIKMD</sequence>
<feature type="coiled-coil region" evidence="5">
    <location>
        <begin position="314"/>
        <end position="349"/>
    </location>
</feature>
<dbReference type="PANTHER" id="PTHR11228:SF34">
    <property type="entry name" value="TUNGSTEN-CONTAINING ALDEHYDE FERREDOXIN OXIDOREDUCTASE COFACTOR MODIFYING PROTEIN"/>
    <property type="match status" value="1"/>
</dbReference>
<dbReference type="EMBL" id="BK032710">
    <property type="protein sequence ID" value="DAF56188.1"/>
    <property type="molecule type" value="Genomic_DNA"/>
</dbReference>
<feature type="domain" description="Radical SAM core" evidence="6">
    <location>
        <begin position="12"/>
        <end position="142"/>
    </location>
</feature>
<dbReference type="Pfam" id="PF04055">
    <property type="entry name" value="Radical_SAM"/>
    <property type="match status" value="1"/>
</dbReference>
<accession>A0A8S5SYJ5</accession>
<dbReference type="InterPro" id="IPR058240">
    <property type="entry name" value="rSAM_sf"/>
</dbReference>
<dbReference type="CDD" id="cd01335">
    <property type="entry name" value="Radical_SAM"/>
    <property type="match status" value="1"/>
</dbReference>
<dbReference type="GO" id="GO:0046872">
    <property type="term" value="F:metal ion binding"/>
    <property type="evidence" value="ECO:0007669"/>
    <property type="project" value="UniProtKB-KW"/>
</dbReference>
<dbReference type="GO" id="GO:0003824">
    <property type="term" value="F:catalytic activity"/>
    <property type="evidence" value="ECO:0007669"/>
    <property type="project" value="InterPro"/>
</dbReference>
<evidence type="ECO:0000256" key="1">
    <source>
        <dbReference type="ARBA" id="ARBA00022691"/>
    </source>
</evidence>
<evidence type="ECO:0000256" key="4">
    <source>
        <dbReference type="ARBA" id="ARBA00023014"/>
    </source>
</evidence>
<keyword evidence="3" id="KW-0408">Iron</keyword>
<keyword evidence="1" id="KW-0949">S-adenosyl-L-methionine</keyword>
<name>A0A8S5SYJ5_9CAUD</name>
<proteinExistence type="predicted"/>
<evidence type="ECO:0000259" key="6">
    <source>
        <dbReference type="Pfam" id="PF04055"/>
    </source>
</evidence>
<evidence type="ECO:0000256" key="3">
    <source>
        <dbReference type="ARBA" id="ARBA00023004"/>
    </source>
</evidence>